<feature type="domain" description="Acyl-CoA oxidase/dehydrogenase middle" evidence="13">
    <location>
        <begin position="174"/>
        <end position="283"/>
    </location>
</feature>
<dbReference type="GO" id="GO:0033540">
    <property type="term" value="P:fatty acid beta-oxidation using acyl-CoA oxidase"/>
    <property type="evidence" value="ECO:0007669"/>
    <property type="project" value="TreeGrafter"/>
</dbReference>
<protein>
    <recommendedName>
        <fullName evidence="4">acyl-CoA oxidase</fullName>
        <ecNumber evidence="4">1.3.3.6</ecNumber>
    </recommendedName>
</protein>
<dbReference type="Pfam" id="PF22924">
    <property type="entry name" value="ACOX_C_alpha1"/>
    <property type="match status" value="1"/>
</dbReference>
<dbReference type="InterPro" id="IPR036250">
    <property type="entry name" value="AcylCo_DH-like_C"/>
</dbReference>
<comment type="subcellular location">
    <subcellularLocation>
        <location evidence="2">Peroxisome</location>
    </subcellularLocation>
</comment>
<feature type="domain" description="Acyl-CoA dehydrogenase/oxidase N-terminal" evidence="14">
    <location>
        <begin position="61"/>
        <end position="168"/>
    </location>
</feature>
<accession>A0A7K1LGW0</accession>
<feature type="region of interest" description="Disordered" evidence="11">
    <location>
        <begin position="701"/>
        <end position="723"/>
    </location>
</feature>
<evidence type="ECO:0000256" key="3">
    <source>
        <dbReference type="ARBA" id="ARBA00006288"/>
    </source>
</evidence>
<dbReference type="GO" id="GO:0071949">
    <property type="term" value="F:FAD binding"/>
    <property type="evidence" value="ECO:0007669"/>
    <property type="project" value="InterPro"/>
</dbReference>
<dbReference type="InterPro" id="IPR013786">
    <property type="entry name" value="AcylCoA_DH/ox_N"/>
</dbReference>
<evidence type="ECO:0000256" key="2">
    <source>
        <dbReference type="ARBA" id="ARBA00004275"/>
    </source>
</evidence>
<evidence type="ECO:0000313" key="17">
    <source>
        <dbReference type="Proteomes" id="UP000462152"/>
    </source>
</evidence>
<dbReference type="GO" id="GO:0005504">
    <property type="term" value="F:fatty acid binding"/>
    <property type="evidence" value="ECO:0007669"/>
    <property type="project" value="TreeGrafter"/>
</dbReference>
<evidence type="ECO:0000256" key="4">
    <source>
        <dbReference type="ARBA" id="ARBA00012870"/>
    </source>
</evidence>
<proteinExistence type="inferred from homology"/>
<dbReference type="SUPFAM" id="SSF47203">
    <property type="entry name" value="Acyl-CoA dehydrogenase C-terminal domain-like"/>
    <property type="match status" value="2"/>
</dbReference>
<dbReference type="InterPro" id="IPR009100">
    <property type="entry name" value="AcylCoA_DH/oxidase_NM_dom_sf"/>
</dbReference>
<comment type="cofactor">
    <cofactor evidence="1">
        <name>FAD</name>
        <dbReference type="ChEBI" id="CHEBI:57692"/>
    </cofactor>
</comment>
<dbReference type="FunFam" id="2.40.110.10:FF:000005">
    <property type="entry name" value="Acyl-coenzyme A oxidase"/>
    <property type="match status" value="1"/>
</dbReference>
<dbReference type="Pfam" id="PF01756">
    <property type="entry name" value="ACOX"/>
    <property type="match status" value="1"/>
</dbReference>
<keyword evidence="9" id="KW-0443">Lipid metabolism</keyword>
<evidence type="ECO:0000256" key="7">
    <source>
        <dbReference type="ARBA" id="ARBA00022832"/>
    </source>
</evidence>
<reference evidence="16 17" key="1">
    <citation type="submission" date="2019-12" db="EMBL/GenBank/DDBJ databases">
        <authorList>
            <person name="Li J."/>
            <person name="Shi Y."/>
            <person name="Xu G."/>
            <person name="Xiao D."/>
            <person name="Ran X."/>
        </authorList>
    </citation>
    <scope>NUCLEOTIDE SEQUENCE [LARGE SCALE GENOMIC DNA]</scope>
    <source>
        <strain evidence="16 17">JCM 15915</strain>
    </source>
</reference>
<evidence type="ECO:0000256" key="5">
    <source>
        <dbReference type="ARBA" id="ARBA00022630"/>
    </source>
</evidence>
<dbReference type="InterPro" id="IPR037069">
    <property type="entry name" value="AcylCoA_DH/ox_N_sf"/>
</dbReference>
<sequence length="723" mass="79916">MPLNDNVAPTAQETESAPRHKGSPEPSSQGPVEEISPVQDPHGTERIDVEAIHDELMGKWQEIRQTTRDMIEDPALHKDETASYQDQRKRVLEQLKILVDQGAVHRAYPEYVGGQENPGGNIAGFEELVAADPSLQIKAGVQWGLFGAAVHQLGSEEHHRAWLPDIMSLKTPGAFAMTEIGHGSDVASVGTTATFDPDTDEFVIHTPFKAAWKDYLGNAAQDGVAAVVFAQLITRGVNHGVHAFYVPIRDEEGYNLPGVSSEDDGRKGGLNGIDNGRLAFDHVRIPRFNLLNRYGQVSEDGTYTSPIDSPGRRFFTTLGTLVQGRVSLDGSSVNAAKIGLSIAIRYAYERRQFSSGGDSEATLMSYQLHRRRLLPLLARTYAQAFAHHDLLETFDGVFSGREDTPENRAELETLAAALKPMSTWNALETLQVCREACGGSGYLTKNRFTSLYQDLDVYATFEGDNHILLQLVAKRLLGDYSKEFAGLDFGTITKYVSSRAEDLAVNRTGLRRAAQIIQDTGGSKKSAQALKDPKIQRDLLGDRVHTLISEAADALRPARKMRPEVATKLFNSQQVKLIDAARSHAELLQWEAMTEAVGTMEGKTAEVMTSLRDLFGLTLIEQNLGWYISYGLVSTQRGRVLGEYINRLLDKIEPYSLQLVEAFGYKQAHLRAEISSGIEAVRQADAEEYYRKLRASSDAPIDEKTLKKMNRGKSNKGSARKKR</sequence>
<dbReference type="GO" id="GO:0055088">
    <property type="term" value="P:lipid homeostasis"/>
    <property type="evidence" value="ECO:0007669"/>
    <property type="project" value="TreeGrafter"/>
</dbReference>
<dbReference type="Gene3D" id="2.40.110.10">
    <property type="entry name" value="Butyryl-CoA Dehydrogenase, subunit A, domain 2"/>
    <property type="match status" value="1"/>
</dbReference>
<evidence type="ECO:0000256" key="9">
    <source>
        <dbReference type="ARBA" id="ARBA00023098"/>
    </source>
</evidence>
<keyword evidence="6" id="KW-0274">FAD</keyword>
<feature type="domain" description="Acyl-CoA oxidase C-alpha1" evidence="15">
    <location>
        <begin position="319"/>
        <end position="477"/>
    </location>
</feature>
<keyword evidence="7" id="KW-0276">Fatty acid metabolism</keyword>
<gene>
    <name evidence="16" type="ORF">GMA10_03630</name>
</gene>
<evidence type="ECO:0000259" key="14">
    <source>
        <dbReference type="Pfam" id="PF02771"/>
    </source>
</evidence>
<feature type="domain" description="Acyl-CoA oxidase C-terminal" evidence="12">
    <location>
        <begin position="537"/>
        <end position="674"/>
    </location>
</feature>
<dbReference type="Gene3D" id="1.10.540.10">
    <property type="entry name" value="Acyl-CoA dehydrogenase/oxidase, N-terminal domain"/>
    <property type="match status" value="1"/>
</dbReference>
<dbReference type="InterPro" id="IPR055060">
    <property type="entry name" value="ACOX_C_alpha1"/>
</dbReference>
<dbReference type="FunFam" id="1.20.140.10:FF:000010">
    <property type="entry name" value="Acyl-coenzyme A oxidase"/>
    <property type="match status" value="1"/>
</dbReference>
<dbReference type="RefSeq" id="WP_129314364.1">
    <property type="nucleotide sequence ID" value="NZ_NOIQ01000001.1"/>
</dbReference>
<evidence type="ECO:0000256" key="1">
    <source>
        <dbReference type="ARBA" id="ARBA00001974"/>
    </source>
</evidence>
<keyword evidence="10" id="KW-0576">Peroxisome</keyword>
<evidence type="ECO:0000259" key="15">
    <source>
        <dbReference type="Pfam" id="PF22924"/>
    </source>
</evidence>
<keyword evidence="5" id="KW-0285">Flavoprotein</keyword>
<comment type="caution">
    <text evidence="16">The sequence shown here is derived from an EMBL/GenBank/DDBJ whole genome shotgun (WGS) entry which is preliminary data.</text>
</comment>
<dbReference type="Proteomes" id="UP000462152">
    <property type="component" value="Unassembled WGS sequence"/>
</dbReference>
<dbReference type="PIRSF" id="PIRSF000168">
    <property type="entry name" value="Acyl-CoA_oxidase"/>
    <property type="match status" value="1"/>
</dbReference>
<dbReference type="Gene3D" id="1.20.140.10">
    <property type="entry name" value="Butyryl-CoA Dehydrogenase, subunit A, domain 3"/>
    <property type="match status" value="2"/>
</dbReference>
<dbReference type="Pfam" id="PF02771">
    <property type="entry name" value="Acyl-CoA_dh_N"/>
    <property type="match status" value="1"/>
</dbReference>
<dbReference type="GO" id="GO:0003997">
    <property type="term" value="F:acyl-CoA oxidase activity"/>
    <property type="evidence" value="ECO:0007669"/>
    <property type="project" value="UniProtKB-EC"/>
</dbReference>
<feature type="region of interest" description="Disordered" evidence="11">
    <location>
        <begin position="1"/>
        <end position="44"/>
    </location>
</feature>
<name>A0A7K1LGW0_9MICC</name>
<organism evidence="16 17">
    <name type="scientific">Rothia koreensis</name>
    <dbReference type="NCBI Taxonomy" id="592378"/>
    <lineage>
        <taxon>Bacteria</taxon>
        <taxon>Bacillati</taxon>
        <taxon>Actinomycetota</taxon>
        <taxon>Actinomycetes</taxon>
        <taxon>Micrococcales</taxon>
        <taxon>Micrococcaceae</taxon>
        <taxon>Rothia</taxon>
    </lineage>
</organism>
<comment type="similarity">
    <text evidence="3">Belongs to the acyl-CoA oxidase family.</text>
</comment>
<dbReference type="InterPro" id="IPR012258">
    <property type="entry name" value="Acyl-CoA_oxidase"/>
</dbReference>
<keyword evidence="17" id="KW-1185">Reference proteome</keyword>
<feature type="compositionally biased region" description="Basic residues" evidence="11">
    <location>
        <begin position="707"/>
        <end position="723"/>
    </location>
</feature>
<dbReference type="OrthoDB" id="1144545at2"/>
<dbReference type="SUPFAM" id="SSF56645">
    <property type="entry name" value="Acyl-CoA dehydrogenase NM domain-like"/>
    <property type="match status" value="1"/>
</dbReference>
<dbReference type="EC" id="1.3.3.6" evidence="4"/>
<dbReference type="Pfam" id="PF02770">
    <property type="entry name" value="Acyl-CoA_dh_M"/>
    <property type="match status" value="1"/>
</dbReference>
<dbReference type="PANTHER" id="PTHR10909">
    <property type="entry name" value="ELECTRON TRANSPORT OXIDOREDUCTASE"/>
    <property type="match status" value="1"/>
</dbReference>
<evidence type="ECO:0000256" key="11">
    <source>
        <dbReference type="SAM" id="MobiDB-lite"/>
    </source>
</evidence>
<dbReference type="InterPro" id="IPR046373">
    <property type="entry name" value="Acyl-CoA_Oxase/DH_mid-dom_sf"/>
</dbReference>
<evidence type="ECO:0000259" key="13">
    <source>
        <dbReference type="Pfam" id="PF02770"/>
    </source>
</evidence>
<evidence type="ECO:0000256" key="10">
    <source>
        <dbReference type="ARBA" id="ARBA00023140"/>
    </source>
</evidence>
<dbReference type="InterPro" id="IPR006091">
    <property type="entry name" value="Acyl-CoA_Oxase/DH_mid-dom"/>
</dbReference>
<dbReference type="InterPro" id="IPR002655">
    <property type="entry name" value="Acyl-CoA_oxidase_C"/>
</dbReference>
<evidence type="ECO:0000313" key="16">
    <source>
        <dbReference type="EMBL" id="MUN54313.1"/>
    </source>
</evidence>
<dbReference type="AlphaFoldDB" id="A0A7K1LGW0"/>
<keyword evidence="8" id="KW-0560">Oxidoreductase</keyword>
<evidence type="ECO:0000259" key="12">
    <source>
        <dbReference type="Pfam" id="PF01756"/>
    </source>
</evidence>
<dbReference type="EMBL" id="WOGT01000001">
    <property type="protein sequence ID" value="MUN54313.1"/>
    <property type="molecule type" value="Genomic_DNA"/>
</dbReference>
<evidence type="ECO:0000256" key="8">
    <source>
        <dbReference type="ARBA" id="ARBA00023002"/>
    </source>
</evidence>
<evidence type="ECO:0000256" key="6">
    <source>
        <dbReference type="ARBA" id="ARBA00022827"/>
    </source>
</evidence>